<evidence type="ECO:0000313" key="1">
    <source>
        <dbReference type="EMBL" id="CAA9572938.1"/>
    </source>
</evidence>
<name>A0A6J4V9L8_9CYAN</name>
<gene>
    <name evidence="1" type="ORF">AVDCRST_MAG81-3004</name>
</gene>
<dbReference type="AlphaFoldDB" id="A0A6J4V9L8"/>
<reference evidence="1" key="1">
    <citation type="submission" date="2020-02" db="EMBL/GenBank/DDBJ databases">
        <authorList>
            <person name="Meier V. D."/>
        </authorList>
    </citation>
    <scope>NUCLEOTIDE SEQUENCE</scope>
    <source>
        <strain evidence="1">AVDCRST_MAG81</strain>
    </source>
</reference>
<accession>A0A6J4V9L8</accession>
<organism evidence="1">
    <name type="scientific">uncultured Synechococcales cyanobacterium</name>
    <dbReference type="NCBI Taxonomy" id="1936017"/>
    <lineage>
        <taxon>Bacteria</taxon>
        <taxon>Bacillati</taxon>
        <taxon>Cyanobacteriota</taxon>
        <taxon>Cyanophyceae</taxon>
        <taxon>Synechococcales</taxon>
        <taxon>environmental samples</taxon>
    </lineage>
</organism>
<protein>
    <submittedName>
        <fullName evidence="1">Uncharacterized protein</fullName>
    </submittedName>
</protein>
<proteinExistence type="predicted"/>
<sequence>MVANLAQCFDEFAHSLVKSVYKLREYSADDVRGIRGANLNHVLGEE</sequence>
<dbReference type="EMBL" id="CADCWO010000103">
    <property type="protein sequence ID" value="CAA9572938.1"/>
    <property type="molecule type" value="Genomic_DNA"/>
</dbReference>